<evidence type="ECO:0000256" key="2">
    <source>
        <dbReference type="ARBA" id="ARBA00005582"/>
    </source>
</evidence>
<gene>
    <name evidence="18" type="ordered locus">Isop_2370</name>
</gene>
<evidence type="ECO:0000256" key="7">
    <source>
        <dbReference type="ARBA" id="ARBA00022801"/>
    </source>
</evidence>
<dbReference type="InterPro" id="IPR000086">
    <property type="entry name" value="NUDIX_hydrolase_dom"/>
</dbReference>
<keyword evidence="4" id="KW-0235">DNA replication</keyword>
<comment type="catalytic activity">
    <reaction evidence="11">
        <text>8-oxo-GTP + H2O = 8-oxo-GMP + diphosphate + H(+)</text>
        <dbReference type="Rhea" id="RHEA:67616"/>
        <dbReference type="ChEBI" id="CHEBI:15377"/>
        <dbReference type="ChEBI" id="CHEBI:15378"/>
        <dbReference type="ChEBI" id="CHEBI:33019"/>
        <dbReference type="ChEBI" id="CHEBI:143553"/>
        <dbReference type="ChEBI" id="CHEBI:145694"/>
    </reaction>
</comment>
<dbReference type="GO" id="GO:0046872">
    <property type="term" value="F:metal ion binding"/>
    <property type="evidence" value="ECO:0007669"/>
    <property type="project" value="UniProtKB-KW"/>
</dbReference>
<evidence type="ECO:0000256" key="14">
    <source>
        <dbReference type="ARBA" id="ARBA00041592"/>
    </source>
</evidence>
<keyword evidence="19" id="KW-1185">Reference proteome</keyword>
<keyword evidence="6" id="KW-0227">DNA damage</keyword>
<evidence type="ECO:0000256" key="11">
    <source>
        <dbReference type="ARBA" id="ARBA00036904"/>
    </source>
</evidence>
<feature type="domain" description="Nudix hydrolase" evidence="17">
    <location>
        <begin position="1"/>
        <end position="120"/>
    </location>
</feature>
<dbReference type="InterPro" id="IPR020476">
    <property type="entry name" value="Nudix_hydrolase"/>
</dbReference>
<name>E8QWP7_ISOPI</name>
<evidence type="ECO:0000256" key="10">
    <source>
        <dbReference type="ARBA" id="ARBA00035861"/>
    </source>
</evidence>
<dbReference type="Gene3D" id="3.90.79.10">
    <property type="entry name" value="Nucleoside Triphosphate Pyrophosphohydrolase"/>
    <property type="match status" value="1"/>
</dbReference>
<evidence type="ECO:0000256" key="5">
    <source>
        <dbReference type="ARBA" id="ARBA00022723"/>
    </source>
</evidence>
<dbReference type="KEGG" id="ipa:Isop_2370"/>
<accession>E8QWP7</accession>
<dbReference type="GO" id="GO:0044715">
    <property type="term" value="F:8-oxo-dGDP phosphatase activity"/>
    <property type="evidence" value="ECO:0007669"/>
    <property type="project" value="TreeGrafter"/>
</dbReference>
<keyword evidence="9" id="KW-0234">DNA repair</keyword>
<comment type="catalytic activity">
    <reaction evidence="10">
        <text>8-oxo-dGTP + H2O = 8-oxo-dGMP + diphosphate + H(+)</text>
        <dbReference type="Rhea" id="RHEA:31575"/>
        <dbReference type="ChEBI" id="CHEBI:15377"/>
        <dbReference type="ChEBI" id="CHEBI:15378"/>
        <dbReference type="ChEBI" id="CHEBI:33019"/>
        <dbReference type="ChEBI" id="CHEBI:63224"/>
        <dbReference type="ChEBI" id="CHEBI:77896"/>
        <dbReference type="EC" id="3.6.1.55"/>
    </reaction>
</comment>
<dbReference type="GO" id="GO:0035539">
    <property type="term" value="F:8-oxo-7,8-dihydrodeoxyguanosine triphosphate pyrophosphatase activity"/>
    <property type="evidence" value="ECO:0007669"/>
    <property type="project" value="UniProtKB-EC"/>
</dbReference>
<dbReference type="PANTHER" id="PTHR47707:SF1">
    <property type="entry name" value="NUDIX HYDROLASE FAMILY PROTEIN"/>
    <property type="match status" value="1"/>
</dbReference>
<dbReference type="Pfam" id="PF00293">
    <property type="entry name" value="NUDIX"/>
    <property type="match status" value="1"/>
</dbReference>
<dbReference type="InterPro" id="IPR047127">
    <property type="entry name" value="MutT-like"/>
</dbReference>
<dbReference type="CDD" id="cd03425">
    <property type="entry name" value="NUDIX_MutT_NudA_like"/>
    <property type="match status" value="1"/>
</dbReference>
<evidence type="ECO:0000256" key="3">
    <source>
        <dbReference type="ARBA" id="ARBA00022457"/>
    </source>
</evidence>
<evidence type="ECO:0000256" key="1">
    <source>
        <dbReference type="ARBA" id="ARBA00001946"/>
    </source>
</evidence>
<keyword evidence="8" id="KW-0460">Magnesium</keyword>
<evidence type="ECO:0000256" key="9">
    <source>
        <dbReference type="ARBA" id="ARBA00023204"/>
    </source>
</evidence>
<dbReference type="GO" id="GO:0006281">
    <property type="term" value="P:DNA repair"/>
    <property type="evidence" value="ECO:0007669"/>
    <property type="project" value="UniProtKB-KW"/>
</dbReference>
<dbReference type="HOGENOM" id="CLU_037162_19_3_0"/>
<keyword evidence="3" id="KW-0515">Mutator protein</keyword>
<dbReference type="GO" id="GO:0008413">
    <property type="term" value="F:8-oxo-7,8-dihydroguanosine triphosphate pyrophosphatase activity"/>
    <property type="evidence" value="ECO:0007669"/>
    <property type="project" value="TreeGrafter"/>
</dbReference>
<evidence type="ECO:0000313" key="18">
    <source>
        <dbReference type="EMBL" id="ADV62947.1"/>
    </source>
</evidence>
<dbReference type="GO" id="GO:0044716">
    <property type="term" value="F:8-oxo-GDP phosphatase activity"/>
    <property type="evidence" value="ECO:0007669"/>
    <property type="project" value="TreeGrafter"/>
</dbReference>
<reference evidence="18 19" key="2">
    <citation type="journal article" date="2011" name="Stand. Genomic Sci.">
        <title>Complete genome sequence of Isosphaera pallida type strain (IS1B).</title>
        <authorList>
            <consortium name="US DOE Joint Genome Institute (JGI-PGF)"/>
            <person name="Goker M."/>
            <person name="Cleland D."/>
            <person name="Saunders E."/>
            <person name="Lapidus A."/>
            <person name="Nolan M."/>
            <person name="Lucas S."/>
            <person name="Hammon N."/>
            <person name="Deshpande S."/>
            <person name="Cheng J.F."/>
            <person name="Tapia R."/>
            <person name="Han C."/>
            <person name="Goodwin L."/>
            <person name="Pitluck S."/>
            <person name="Liolios K."/>
            <person name="Pagani I."/>
            <person name="Ivanova N."/>
            <person name="Mavromatis K."/>
            <person name="Pati A."/>
            <person name="Chen A."/>
            <person name="Palaniappan K."/>
            <person name="Land M."/>
            <person name="Hauser L."/>
            <person name="Chang Y.J."/>
            <person name="Jeffries C.D."/>
            <person name="Detter J.C."/>
            <person name="Beck B."/>
            <person name="Woyke T."/>
            <person name="Bristow J."/>
            <person name="Eisen J.A."/>
            <person name="Markowitz V."/>
            <person name="Hugenholtz P."/>
            <person name="Kyrpides N.C."/>
            <person name="Klenk H.P."/>
        </authorList>
    </citation>
    <scope>NUCLEOTIDE SEQUENCE [LARGE SCALE GENOMIC DNA]</scope>
    <source>
        <strain evidence="19">ATCC 43644 / DSM 9630 / IS1B</strain>
    </source>
</reference>
<evidence type="ECO:0000259" key="17">
    <source>
        <dbReference type="PROSITE" id="PS51462"/>
    </source>
</evidence>
<evidence type="ECO:0000256" key="15">
    <source>
        <dbReference type="ARBA" id="ARBA00041979"/>
    </source>
</evidence>
<dbReference type="PROSITE" id="PS51462">
    <property type="entry name" value="NUDIX"/>
    <property type="match status" value="1"/>
</dbReference>
<dbReference type="SUPFAM" id="SSF55811">
    <property type="entry name" value="Nudix"/>
    <property type="match status" value="1"/>
</dbReference>
<evidence type="ECO:0000256" key="16">
    <source>
        <dbReference type="ARBA" id="ARBA00042798"/>
    </source>
</evidence>
<dbReference type="InParanoid" id="E8QWP7"/>
<proteinExistence type="inferred from homology"/>
<dbReference type="Proteomes" id="UP000008631">
    <property type="component" value="Chromosome"/>
</dbReference>
<comment type="similarity">
    <text evidence="2">Belongs to the Nudix hydrolase family.</text>
</comment>
<dbReference type="EC" id="3.6.1.55" evidence="12"/>
<evidence type="ECO:0000256" key="8">
    <source>
        <dbReference type="ARBA" id="ARBA00022842"/>
    </source>
</evidence>
<protein>
    <recommendedName>
        <fullName evidence="13">8-oxo-dGTP diphosphatase</fullName>
        <ecNumber evidence="12">3.6.1.55</ecNumber>
    </recommendedName>
    <alternativeName>
        <fullName evidence="16">7,8-dihydro-8-oxoguanine-triphosphatase</fullName>
    </alternativeName>
    <alternativeName>
        <fullName evidence="15">Mutator protein MutT</fullName>
    </alternativeName>
    <alternativeName>
        <fullName evidence="14">dGTP pyrophosphohydrolase</fullName>
    </alternativeName>
</protein>
<evidence type="ECO:0000256" key="4">
    <source>
        <dbReference type="ARBA" id="ARBA00022705"/>
    </source>
</evidence>
<dbReference type="PRINTS" id="PR00502">
    <property type="entry name" value="NUDIXFAMILY"/>
</dbReference>
<evidence type="ECO:0000256" key="12">
    <source>
        <dbReference type="ARBA" id="ARBA00038905"/>
    </source>
</evidence>
<comment type="cofactor">
    <cofactor evidence="1">
        <name>Mg(2+)</name>
        <dbReference type="ChEBI" id="CHEBI:18420"/>
    </cofactor>
</comment>
<dbReference type="FunCoup" id="E8QWP7">
    <property type="interactions" value="32"/>
</dbReference>
<sequence>MVRRDRRFLVRVRPKGGPMPGVWEFPGGKLEADETPEEAVVRECLEETGLRVRVVRYWNTLRYIYPHGPVELSYYLCEPIEPDAQPTPESGFVWRDVADLPNLTFPPANGPVISQLVEVFGHME</sequence>
<evidence type="ECO:0000256" key="6">
    <source>
        <dbReference type="ARBA" id="ARBA00022763"/>
    </source>
</evidence>
<dbReference type="GO" id="GO:0006260">
    <property type="term" value="P:DNA replication"/>
    <property type="evidence" value="ECO:0007669"/>
    <property type="project" value="UniProtKB-KW"/>
</dbReference>
<evidence type="ECO:0000256" key="13">
    <source>
        <dbReference type="ARBA" id="ARBA00040794"/>
    </source>
</evidence>
<dbReference type="EMBL" id="CP002353">
    <property type="protein sequence ID" value="ADV62947.1"/>
    <property type="molecule type" value="Genomic_DNA"/>
</dbReference>
<reference key="1">
    <citation type="submission" date="2010-11" db="EMBL/GenBank/DDBJ databases">
        <title>The complete sequence of chromosome of Isophaera pallida ATCC 43644.</title>
        <authorList>
            <consortium name="US DOE Joint Genome Institute (JGI-PGF)"/>
            <person name="Lucas S."/>
            <person name="Copeland A."/>
            <person name="Lapidus A."/>
            <person name="Bruce D."/>
            <person name="Goodwin L."/>
            <person name="Pitluck S."/>
            <person name="Kyrpides N."/>
            <person name="Mavromatis K."/>
            <person name="Pagani I."/>
            <person name="Ivanova N."/>
            <person name="Saunders E."/>
            <person name="Brettin T."/>
            <person name="Detter J.C."/>
            <person name="Han C."/>
            <person name="Tapia R."/>
            <person name="Land M."/>
            <person name="Hauser L."/>
            <person name="Markowitz V."/>
            <person name="Cheng J.-F."/>
            <person name="Hugenholtz P."/>
            <person name="Woyke T."/>
            <person name="Wu D."/>
            <person name="Eisen J.A."/>
        </authorList>
    </citation>
    <scope>NUCLEOTIDE SEQUENCE</scope>
    <source>
        <strain>ATCC 43644</strain>
    </source>
</reference>
<dbReference type="PANTHER" id="PTHR47707">
    <property type="entry name" value="8-OXO-DGTP DIPHOSPHATASE"/>
    <property type="match status" value="1"/>
</dbReference>
<dbReference type="eggNOG" id="COG0494">
    <property type="taxonomic scope" value="Bacteria"/>
</dbReference>
<keyword evidence="5" id="KW-0479">Metal-binding</keyword>
<evidence type="ECO:0000313" key="19">
    <source>
        <dbReference type="Proteomes" id="UP000008631"/>
    </source>
</evidence>
<organism evidence="18 19">
    <name type="scientific">Isosphaera pallida (strain ATCC 43644 / DSM 9630 / IS1B)</name>
    <dbReference type="NCBI Taxonomy" id="575540"/>
    <lineage>
        <taxon>Bacteria</taxon>
        <taxon>Pseudomonadati</taxon>
        <taxon>Planctomycetota</taxon>
        <taxon>Planctomycetia</taxon>
        <taxon>Isosphaerales</taxon>
        <taxon>Isosphaeraceae</taxon>
        <taxon>Isosphaera</taxon>
    </lineage>
</organism>
<dbReference type="AlphaFoldDB" id="E8QWP7"/>
<dbReference type="InterPro" id="IPR015797">
    <property type="entry name" value="NUDIX_hydrolase-like_dom_sf"/>
</dbReference>
<keyword evidence="7 18" id="KW-0378">Hydrolase</keyword>